<proteinExistence type="predicted"/>
<name>A0A934PM35_9FLAO</name>
<dbReference type="PROSITE" id="PS51257">
    <property type="entry name" value="PROKAR_LIPOPROTEIN"/>
    <property type="match status" value="1"/>
</dbReference>
<reference evidence="1" key="1">
    <citation type="submission" date="2020-12" db="EMBL/GenBank/DDBJ databases">
        <title>Bacterial novel species Flavobacterium sp. SE-1-e isolated from soil.</title>
        <authorList>
            <person name="Jung H.-Y."/>
        </authorList>
    </citation>
    <scope>NUCLEOTIDE SEQUENCE</scope>
    <source>
        <strain evidence="1">SE-1-e</strain>
    </source>
</reference>
<evidence type="ECO:0000313" key="1">
    <source>
        <dbReference type="EMBL" id="MBK0370691.1"/>
    </source>
</evidence>
<organism evidence="1 2">
    <name type="scientific">Flavobacterium agrisoli</name>
    <dbReference type="NCBI Taxonomy" id="2793066"/>
    <lineage>
        <taxon>Bacteria</taxon>
        <taxon>Pseudomonadati</taxon>
        <taxon>Bacteroidota</taxon>
        <taxon>Flavobacteriia</taxon>
        <taxon>Flavobacteriales</taxon>
        <taxon>Flavobacteriaceae</taxon>
        <taxon>Flavobacterium</taxon>
    </lineage>
</organism>
<evidence type="ECO:0000313" key="2">
    <source>
        <dbReference type="Proteomes" id="UP000609172"/>
    </source>
</evidence>
<dbReference type="AlphaFoldDB" id="A0A934PM35"/>
<dbReference type="Proteomes" id="UP000609172">
    <property type="component" value="Unassembled WGS sequence"/>
</dbReference>
<gene>
    <name evidence="1" type="ORF">I5M07_12710</name>
</gene>
<dbReference type="EMBL" id="JAEHFV010000005">
    <property type="protein sequence ID" value="MBK0370691.1"/>
    <property type="molecule type" value="Genomic_DNA"/>
</dbReference>
<protein>
    <recommendedName>
        <fullName evidence="3">MORN repeat protein</fullName>
    </recommendedName>
</protein>
<comment type="caution">
    <text evidence="1">The sequence shown here is derived from an EMBL/GenBank/DDBJ whole genome shotgun (WGS) entry which is preliminary data.</text>
</comment>
<accession>A0A934PM35</accession>
<sequence length="137" mass="15982">MRKIVSLILLLQLFGSCKINQTKNGLKTGKWITEETFFNTVSKSIGKYKKGEKKGTWNYSYKDRVTLTEKYKKDICFIIEYHNTGKIRATGQKKKYKDSIKSEWLPTGEWKFYDSEGVPLGTKIYDKGIPIQETYTE</sequence>
<dbReference type="RefSeq" id="WP_200106823.1">
    <property type="nucleotide sequence ID" value="NZ_JAEHFV010000005.1"/>
</dbReference>
<keyword evidence="2" id="KW-1185">Reference proteome</keyword>
<evidence type="ECO:0008006" key="3">
    <source>
        <dbReference type="Google" id="ProtNLM"/>
    </source>
</evidence>